<comment type="caution">
    <text evidence="1">The sequence shown here is derived from an EMBL/GenBank/DDBJ whole genome shotgun (WGS) entry which is preliminary data.</text>
</comment>
<dbReference type="InParanoid" id="A0A1Y1XBI5"/>
<accession>A0A1Y1XBI5</accession>
<evidence type="ECO:0000313" key="2">
    <source>
        <dbReference type="Proteomes" id="UP000193498"/>
    </source>
</evidence>
<proteinExistence type="predicted"/>
<dbReference type="Proteomes" id="UP000193498">
    <property type="component" value="Unassembled WGS sequence"/>
</dbReference>
<gene>
    <name evidence="1" type="ORF">K493DRAFT_361193</name>
</gene>
<dbReference type="AlphaFoldDB" id="A0A1Y1XBI5"/>
<name>A0A1Y1XBI5_9FUNG</name>
<dbReference type="EMBL" id="MCFE01000651">
    <property type="protein sequence ID" value="ORX83075.1"/>
    <property type="molecule type" value="Genomic_DNA"/>
</dbReference>
<reference evidence="1 2" key="1">
    <citation type="submission" date="2016-07" db="EMBL/GenBank/DDBJ databases">
        <title>Pervasive Adenine N6-methylation of Active Genes in Fungi.</title>
        <authorList>
            <consortium name="DOE Joint Genome Institute"/>
            <person name="Mondo S.J."/>
            <person name="Dannebaum R.O."/>
            <person name="Kuo R.C."/>
            <person name="Labutti K."/>
            <person name="Haridas S."/>
            <person name="Kuo A."/>
            <person name="Salamov A."/>
            <person name="Ahrendt S.R."/>
            <person name="Lipzen A."/>
            <person name="Sullivan W."/>
            <person name="Andreopoulos W.B."/>
            <person name="Clum A."/>
            <person name="Lindquist E."/>
            <person name="Daum C."/>
            <person name="Ramamoorthy G.K."/>
            <person name="Gryganskyi A."/>
            <person name="Culley D."/>
            <person name="Magnuson J.K."/>
            <person name="James T.Y."/>
            <person name="O'Malley M.A."/>
            <person name="Stajich J.E."/>
            <person name="Spatafora J.W."/>
            <person name="Visel A."/>
            <person name="Grigoriev I.V."/>
        </authorList>
    </citation>
    <scope>NUCLEOTIDE SEQUENCE [LARGE SCALE GENOMIC DNA]</scope>
    <source>
        <strain evidence="1 2">CBS 931.73</strain>
    </source>
</reference>
<sequence length="81" mass="8975">MRFVTVAVIPGLATNHVAVDAPVLFHYAADYYQNIRALPVVKTPNAQSPLLRQAFTTVIRKHNNLNITNANGTKGLVTKYR</sequence>
<organism evidence="1 2">
    <name type="scientific">Basidiobolus meristosporus CBS 931.73</name>
    <dbReference type="NCBI Taxonomy" id="1314790"/>
    <lineage>
        <taxon>Eukaryota</taxon>
        <taxon>Fungi</taxon>
        <taxon>Fungi incertae sedis</taxon>
        <taxon>Zoopagomycota</taxon>
        <taxon>Entomophthoromycotina</taxon>
        <taxon>Basidiobolomycetes</taxon>
        <taxon>Basidiobolales</taxon>
        <taxon>Basidiobolaceae</taxon>
        <taxon>Basidiobolus</taxon>
    </lineage>
</organism>
<evidence type="ECO:0000313" key="1">
    <source>
        <dbReference type="EMBL" id="ORX83075.1"/>
    </source>
</evidence>
<keyword evidence="2" id="KW-1185">Reference proteome</keyword>
<protein>
    <submittedName>
        <fullName evidence="1">Uncharacterized protein</fullName>
    </submittedName>
</protein>